<feature type="domain" description="Putative restriction endonuclease" evidence="1">
    <location>
        <begin position="17"/>
        <end position="178"/>
    </location>
</feature>
<name>A0A345XNC2_9ACTN</name>
<accession>A0A345XNC2</accession>
<protein>
    <submittedName>
        <fullName evidence="2">Uma2 family endonuclease</fullName>
    </submittedName>
</protein>
<keyword evidence="2" id="KW-0540">Nuclease</keyword>
<reference evidence="2 3" key="1">
    <citation type="submission" date="2018-07" db="EMBL/GenBank/DDBJ databases">
        <title>Draft genome of the type strain Streptomyces armeniacus ATCC 15676.</title>
        <authorList>
            <person name="Labana P."/>
            <person name="Gosse J.T."/>
            <person name="Boddy C.N."/>
        </authorList>
    </citation>
    <scope>NUCLEOTIDE SEQUENCE [LARGE SCALE GENOMIC DNA]</scope>
    <source>
        <strain evidence="2 3">ATCC 15676</strain>
    </source>
</reference>
<dbReference type="KEGG" id="sarm:DVA86_11255"/>
<dbReference type="AlphaFoldDB" id="A0A345XNC2"/>
<keyword evidence="2" id="KW-0378">Hydrolase</keyword>
<dbReference type="EMBL" id="CP031320">
    <property type="protein sequence ID" value="AXK33138.1"/>
    <property type="molecule type" value="Genomic_DNA"/>
</dbReference>
<dbReference type="GO" id="GO:0004519">
    <property type="term" value="F:endonuclease activity"/>
    <property type="evidence" value="ECO:0007669"/>
    <property type="project" value="UniProtKB-KW"/>
</dbReference>
<dbReference type="PANTHER" id="PTHR35400">
    <property type="entry name" value="SLR1083 PROTEIN"/>
    <property type="match status" value="1"/>
</dbReference>
<sequence length="186" mass="20433">MTAQMEGPVTSEEMRRFEAIDAAFPELRAEIIDGEIYISTVVTSLHGQMVLTIASQLLSRWCVMTEVDTVYAGWGGGTLVRPDISVADPSYRGTRLREFPADEVILMVEVVSESNPENDTEKKVRKYALAGVPYYLIVNPIDGTCLLYSAPSGGGYRDSLIRDFGEPVPLGSPLSLELDTSALYVY</sequence>
<dbReference type="PANTHER" id="PTHR35400:SF3">
    <property type="entry name" value="SLL1072 PROTEIN"/>
    <property type="match status" value="1"/>
</dbReference>
<dbReference type="SUPFAM" id="SSF52980">
    <property type="entry name" value="Restriction endonuclease-like"/>
    <property type="match status" value="1"/>
</dbReference>
<evidence type="ECO:0000313" key="2">
    <source>
        <dbReference type="EMBL" id="AXK33138.1"/>
    </source>
</evidence>
<proteinExistence type="predicted"/>
<gene>
    <name evidence="2" type="ORF">DVA86_11255</name>
</gene>
<evidence type="ECO:0000259" key="1">
    <source>
        <dbReference type="Pfam" id="PF05685"/>
    </source>
</evidence>
<dbReference type="Pfam" id="PF05685">
    <property type="entry name" value="Uma2"/>
    <property type="match status" value="1"/>
</dbReference>
<organism evidence="2 3">
    <name type="scientific">Streptomyces armeniacus</name>
    <dbReference type="NCBI Taxonomy" id="83291"/>
    <lineage>
        <taxon>Bacteria</taxon>
        <taxon>Bacillati</taxon>
        <taxon>Actinomycetota</taxon>
        <taxon>Actinomycetes</taxon>
        <taxon>Kitasatosporales</taxon>
        <taxon>Streptomycetaceae</taxon>
        <taxon>Streptomyces</taxon>
    </lineage>
</organism>
<keyword evidence="2" id="KW-0255">Endonuclease</keyword>
<dbReference type="InterPro" id="IPR012296">
    <property type="entry name" value="Nuclease_put_TT1808"/>
</dbReference>
<dbReference type="InterPro" id="IPR011335">
    <property type="entry name" value="Restrct_endonuc-II-like"/>
</dbReference>
<dbReference type="InterPro" id="IPR008538">
    <property type="entry name" value="Uma2"/>
</dbReference>
<dbReference type="Proteomes" id="UP000254425">
    <property type="component" value="Chromosome"/>
</dbReference>
<dbReference type="Gene3D" id="3.90.1570.10">
    <property type="entry name" value="tt1808, chain A"/>
    <property type="match status" value="1"/>
</dbReference>
<evidence type="ECO:0000313" key="3">
    <source>
        <dbReference type="Proteomes" id="UP000254425"/>
    </source>
</evidence>
<dbReference type="CDD" id="cd06260">
    <property type="entry name" value="DUF820-like"/>
    <property type="match status" value="1"/>
</dbReference>
<keyword evidence="3" id="KW-1185">Reference proteome</keyword>